<evidence type="ECO:0000256" key="1">
    <source>
        <dbReference type="SAM" id="MobiDB-lite"/>
    </source>
</evidence>
<protein>
    <submittedName>
        <fullName evidence="2">Uncharacterized protein</fullName>
    </submittedName>
</protein>
<feature type="region of interest" description="Disordered" evidence="1">
    <location>
        <begin position="99"/>
        <end position="147"/>
    </location>
</feature>
<organism evidence="2 3">
    <name type="scientific">Lactuca sativa</name>
    <name type="common">Garden lettuce</name>
    <dbReference type="NCBI Taxonomy" id="4236"/>
    <lineage>
        <taxon>Eukaryota</taxon>
        <taxon>Viridiplantae</taxon>
        <taxon>Streptophyta</taxon>
        <taxon>Embryophyta</taxon>
        <taxon>Tracheophyta</taxon>
        <taxon>Spermatophyta</taxon>
        <taxon>Magnoliopsida</taxon>
        <taxon>eudicotyledons</taxon>
        <taxon>Gunneridae</taxon>
        <taxon>Pentapetalae</taxon>
        <taxon>asterids</taxon>
        <taxon>campanulids</taxon>
        <taxon>Asterales</taxon>
        <taxon>Asteraceae</taxon>
        <taxon>Cichorioideae</taxon>
        <taxon>Cichorieae</taxon>
        <taxon>Lactucinae</taxon>
        <taxon>Lactuca</taxon>
    </lineage>
</organism>
<dbReference type="EMBL" id="NBSK02000001">
    <property type="protein sequence ID" value="KAJ0227175.1"/>
    <property type="molecule type" value="Genomic_DNA"/>
</dbReference>
<comment type="caution">
    <text evidence="2">The sequence shown here is derived from an EMBL/GenBank/DDBJ whole genome shotgun (WGS) entry which is preliminary data.</text>
</comment>
<evidence type="ECO:0000313" key="2">
    <source>
        <dbReference type="EMBL" id="KAJ0227175.1"/>
    </source>
</evidence>
<dbReference type="AlphaFoldDB" id="A0A9R1WQU6"/>
<accession>A0A9R1WQU6</accession>
<dbReference type="Proteomes" id="UP000235145">
    <property type="component" value="Unassembled WGS sequence"/>
</dbReference>
<name>A0A9R1WQU6_LACSA</name>
<proteinExistence type="predicted"/>
<gene>
    <name evidence="2" type="ORF">LSAT_V11C100020980</name>
</gene>
<sequence length="147" mass="16018">MEPVSNQDSSLSVGQQKPLLPSKRKATTESFSNNPLPLHSSIPNKRVVQIDAHVNSSSPRVSPLSVNKKQTQVQSESYVCAKIRENLAAALSVGIQNKEELSNEDKNVGPQSTPTTDVDIKETSEGQKPQYNYVMPDTDGSFGDTFT</sequence>
<reference evidence="2 3" key="1">
    <citation type="journal article" date="2017" name="Nat. Commun.">
        <title>Genome assembly with in vitro proximity ligation data and whole-genome triplication in lettuce.</title>
        <authorList>
            <person name="Reyes-Chin-Wo S."/>
            <person name="Wang Z."/>
            <person name="Yang X."/>
            <person name="Kozik A."/>
            <person name="Arikit S."/>
            <person name="Song C."/>
            <person name="Xia L."/>
            <person name="Froenicke L."/>
            <person name="Lavelle D.O."/>
            <person name="Truco M.J."/>
            <person name="Xia R."/>
            <person name="Zhu S."/>
            <person name="Xu C."/>
            <person name="Xu H."/>
            <person name="Xu X."/>
            <person name="Cox K."/>
            <person name="Korf I."/>
            <person name="Meyers B.C."/>
            <person name="Michelmore R.W."/>
        </authorList>
    </citation>
    <scope>NUCLEOTIDE SEQUENCE [LARGE SCALE GENOMIC DNA]</scope>
    <source>
        <strain evidence="3">cv. Salinas</strain>
        <tissue evidence="2">Seedlings</tissue>
    </source>
</reference>
<feature type="region of interest" description="Disordered" evidence="1">
    <location>
        <begin position="1"/>
        <end position="44"/>
    </location>
</feature>
<evidence type="ECO:0000313" key="3">
    <source>
        <dbReference type="Proteomes" id="UP000235145"/>
    </source>
</evidence>
<keyword evidence="3" id="KW-1185">Reference proteome</keyword>
<feature type="compositionally biased region" description="Polar residues" evidence="1">
    <location>
        <begin position="1"/>
        <end position="15"/>
    </location>
</feature>
<dbReference type="Gramene" id="rna-gnl|WGS:NBSK|LSAT_1X50981_mrna">
    <property type="protein sequence ID" value="cds-PLY89766.1"/>
    <property type="gene ID" value="gene-LSAT_1X50981"/>
</dbReference>